<dbReference type="EMBL" id="RJLR01000011">
    <property type="protein sequence ID" value="RNM07947.1"/>
    <property type="molecule type" value="Genomic_DNA"/>
</dbReference>
<comment type="caution">
    <text evidence="2">The sequence shown here is derived from an EMBL/GenBank/DDBJ whole genome shotgun (WGS) entry which is preliminary data.</text>
</comment>
<organism evidence="2 3">
    <name type="scientific">Dickeya undicola</name>
    <dbReference type="NCBI Taxonomy" id="1577887"/>
    <lineage>
        <taxon>Bacteria</taxon>
        <taxon>Pseudomonadati</taxon>
        <taxon>Pseudomonadota</taxon>
        <taxon>Gammaproteobacteria</taxon>
        <taxon>Enterobacterales</taxon>
        <taxon>Pectobacteriaceae</taxon>
        <taxon>Dickeya</taxon>
    </lineage>
</organism>
<name>A0A3N0G626_9GAMM</name>
<dbReference type="Proteomes" id="UP000276061">
    <property type="component" value="Unassembled WGS sequence"/>
</dbReference>
<dbReference type="InterPro" id="IPR021361">
    <property type="entry name" value="Tad2-like_dom"/>
</dbReference>
<sequence length="195" mass="21244">MNQIADLPQYKCHKTVGALKIKVLHHHPDGAAVIEPVEPGRCSFMMPADWVAKHKPKAGGYFVTYEDGYESYSPAAAFEAGYTRLPDLEVNEEGHMTFSHALEALKMGKTVCRAGWNGKGQYVVMVKPGFYDVGCSIVGAFSTKAATLQPFLALKNAQGLFQPGWVPSMGDLMATDWKVCNEVTGADELQSELGE</sequence>
<dbReference type="AlphaFoldDB" id="A0A3N0G626"/>
<accession>A0A3N0G626</accession>
<evidence type="ECO:0000313" key="3">
    <source>
        <dbReference type="Proteomes" id="UP000276061"/>
    </source>
</evidence>
<dbReference type="Pfam" id="PF11195">
    <property type="entry name" value="Tad2-like"/>
    <property type="match status" value="1"/>
</dbReference>
<protein>
    <submittedName>
        <fullName evidence="2">DUF2829 domain-containing protein</fullName>
    </submittedName>
</protein>
<dbReference type="RefSeq" id="WP_123252199.1">
    <property type="nucleotide sequence ID" value="NZ_RJLR01000011.1"/>
</dbReference>
<feature type="domain" description="Thoeris anti-defense 2-like" evidence="1">
    <location>
        <begin position="96"/>
        <end position="179"/>
    </location>
</feature>
<evidence type="ECO:0000259" key="1">
    <source>
        <dbReference type="Pfam" id="PF11195"/>
    </source>
</evidence>
<dbReference type="OrthoDB" id="9806476at2"/>
<reference evidence="2 3" key="1">
    <citation type="submission" date="2018-11" db="EMBL/GenBank/DDBJ databases">
        <title>Characterization of surface water Dickeya isolates.</title>
        <authorList>
            <person name="Van Gijsegem F."/>
            <person name="Pedron J."/>
        </authorList>
    </citation>
    <scope>NUCLEOTIDE SEQUENCE [LARGE SCALE GENOMIC DNA]</scope>
    <source>
        <strain evidence="2 3">FVG1-MFV-O17</strain>
    </source>
</reference>
<proteinExistence type="predicted"/>
<evidence type="ECO:0000313" key="2">
    <source>
        <dbReference type="EMBL" id="RNM07947.1"/>
    </source>
</evidence>
<gene>
    <name evidence="2" type="ORF">EF878_05480</name>
</gene>